<keyword evidence="5" id="KW-0808">Transferase</keyword>
<dbReference type="AlphaFoldDB" id="A0A495JZ59"/>
<evidence type="ECO:0000256" key="2">
    <source>
        <dbReference type="ARBA" id="ARBA00004236"/>
    </source>
</evidence>
<reference evidence="12 13" key="1">
    <citation type="submission" date="2018-10" db="EMBL/GenBank/DDBJ databases">
        <title>Sequencing the genomes of 1000 actinobacteria strains.</title>
        <authorList>
            <person name="Klenk H.-P."/>
        </authorList>
    </citation>
    <scope>NUCLEOTIDE SEQUENCE [LARGE SCALE GENOMIC DNA]</scope>
    <source>
        <strain evidence="12 13">DSM 44343</strain>
    </source>
</reference>
<name>A0A495JZ59_WILMA</name>
<evidence type="ECO:0000313" key="13">
    <source>
        <dbReference type="Proteomes" id="UP000274762"/>
    </source>
</evidence>
<dbReference type="InterPro" id="IPR003660">
    <property type="entry name" value="HAMP_dom"/>
</dbReference>
<feature type="domain" description="HAMP" evidence="11">
    <location>
        <begin position="226"/>
        <end position="278"/>
    </location>
</feature>
<keyword evidence="10" id="KW-0472">Membrane</keyword>
<gene>
    <name evidence="12" type="ORF">DFJ75_0582</name>
</gene>
<evidence type="ECO:0000256" key="6">
    <source>
        <dbReference type="ARBA" id="ARBA00022692"/>
    </source>
</evidence>
<dbReference type="CDD" id="cd06225">
    <property type="entry name" value="HAMP"/>
    <property type="match status" value="1"/>
</dbReference>
<dbReference type="PANTHER" id="PTHR45436:SF5">
    <property type="entry name" value="SENSOR HISTIDINE KINASE TRCS"/>
    <property type="match status" value="1"/>
</dbReference>
<dbReference type="PROSITE" id="PS50885">
    <property type="entry name" value="HAMP"/>
    <property type="match status" value="1"/>
</dbReference>
<comment type="subcellular location">
    <subcellularLocation>
        <location evidence="2">Cell membrane</location>
    </subcellularLocation>
</comment>
<dbReference type="SUPFAM" id="SSF158472">
    <property type="entry name" value="HAMP domain-like"/>
    <property type="match status" value="1"/>
</dbReference>
<dbReference type="GO" id="GO:0000155">
    <property type="term" value="F:phosphorelay sensor kinase activity"/>
    <property type="evidence" value="ECO:0007669"/>
    <property type="project" value="InterPro"/>
</dbReference>
<dbReference type="Pfam" id="PF00512">
    <property type="entry name" value="HisKA"/>
    <property type="match status" value="1"/>
</dbReference>
<feature type="transmembrane region" description="Helical" evidence="10">
    <location>
        <begin position="58"/>
        <end position="83"/>
    </location>
</feature>
<dbReference type="SUPFAM" id="SSF47384">
    <property type="entry name" value="Homodimeric domain of signal transducing histidine kinase"/>
    <property type="match status" value="1"/>
</dbReference>
<feature type="transmembrane region" description="Helical" evidence="10">
    <location>
        <begin position="202"/>
        <end position="229"/>
    </location>
</feature>
<evidence type="ECO:0000313" key="12">
    <source>
        <dbReference type="EMBL" id="RKR93795.1"/>
    </source>
</evidence>
<keyword evidence="4" id="KW-0597">Phosphoprotein</keyword>
<dbReference type="InterPro" id="IPR036097">
    <property type="entry name" value="HisK_dim/P_sf"/>
</dbReference>
<dbReference type="InterPro" id="IPR050428">
    <property type="entry name" value="TCS_sensor_his_kinase"/>
</dbReference>
<dbReference type="EMBL" id="RBKV01000001">
    <property type="protein sequence ID" value="RKR93795.1"/>
    <property type="molecule type" value="Genomic_DNA"/>
</dbReference>
<evidence type="ECO:0000256" key="3">
    <source>
        <dbReference type="ARBA" id="ARBA00012438"/>
    </source>
</evidence>
<keyword evidence="8 10" id="KW-1133">Transmembrane helix</keyword>
<dbReference type="EC" id="2.7.13.3" evidence="3"/>
<dbReference type="PANTHER" id="PTHR45436">
    <property type="entry name" value="SENSOR HISTIDINE KINASE YKOH"/>
    <property type="match status" value="1"/>
</dbReference>
<evidence type="ECO:0000256" key="9">
    <source>
        <dbReference type="ARBA" id="ARBA00023012"/>
    </source>
</evidence>
<dbReference type="SMART" id="SM00304">
    <property type="entry name" value="HAMP"/>
    <property type="match status" value="1"/>
</dbReference>
<evidence type="ECO:0000256" key="5">
    <source>
        <dbReference type="ARBA" id="ARBA00022679"/>
    </source>
</evidence>
<dbReference type="Gene3D" id="6.10.340.10">
    <property type="match status" value="1"/>
</dbReference>
<evidence type="ECO:0000256" key="7">
    <source>
        <dbReference type="ARBA" id="ARBA00022777"/>
    </source>
</evidence>
<dbReference type="GO" id="GO:0005886">
    <property type="term" value="C:plasma membrane"/>
    <property type="evidence" value="ECO:0007669"/>
    <property type="project" value="UniProtKB-SubCell"/>
</dbReference>
<keyword evidence="6 10" id="KW-0812">Transmembrane</keyword>
<evidence type="ECO:0000256" key="10">
    <source>
        <dbReference type="SAM" id="Phobius"/>
    </source>
</evidence>
<proteinExistence type="predicted"/>
<evidence type="ECO:0000256" key="8">
    <source>
        <dbReference type="ARBA" id="ARBA00022989"/>
    </source>
</evidence>
<evidence type="ECO:0000256" key="1">
    <source>
        <dbReference type="ARBA" id="ARBA00000085"/>
    </source>
</evidence>
<dbReference type="SMART" id="SM00388">
    <property type="entry name" value="HisKA"/>
    <property type="match status" value="1"/>
</dbReference>
<dbReference type="Gene3D" id="1.10.287.130">
    <property type="match status" value="1"/>
</dbReference>
<sequence>MFYSAEVVMDPRARKVQSPLTFVDHTGIVIVSPLRRLARRTAVRRRGAGRAPRRSLRWQITVLAGAVVAVAAAVMALAAYLVVSDGLNERVDDNLKSRALSVTTWVNQGIEVEDQASLEMVAQTIRYGDNGIYFGLVLQNGLTVRTGPIPIGPGQRNVIEGKRESSLSNVDGHRVLAQRLTDGVTLVLSKDLTSTHAVLTRLAWVFGIIGGCGAILAGVAGTTVAQAGLRPVDRLIRASERVARTDDLRPIQVAGNDELAGLASTFNTMLAALSDSRDRQSQLIADAGHELRTPLTSLRTNLELLIAASKPGASAMSEADMAELRSDVIDQIEEFSALVADLVDVARPPTMGRS</sequence>
<accession>A0A495JZ59</accession>
<evidence type="ECO:0000256" key="4">
    <source>
        <dbReference type="ARBA" id="ARBA00022553"/>
    </source>
</evidence>
<dbReference type="Pfam" id="PF00672">
    <property type="entry name" value="HAMP"/>
    <property type="match status" value="1"/>
</dbReference>
<dbReference type="InterPro" id="IPR003661">
    <property type="entry name" value="HisK_dim/P_dom"/>
</dbReference>
<protein>
    <recommendedName>
        <fullName evidence="3">histidine kinase</fullName>
        <ecNumber evidence="3">2.7.13.3</ecNumber>
    </recommendedName>
</protein>
<comment type="catalytic activity">
    <reaction evidence="1">
        <text>ATP + protein L-histidine = ADP + protein N-phospho-L-histidine.</text>
        <dbReference type="EC" id="2.7.13.3"/>
    </reaction>
</comment>
<comment type="caution">
    <text evidence="12">The sequence shown here is derived from an EMBL/GenBank/DDBJ whole genome shotgun (WGS) entry which is preliminary data.</text>
</comment>
<keyword evidence="7" id="KW-0418">Kinase</keyword>
<dbReference type="Proteomes" id="UP000274762">
    <property type="component" value="Unassembled WGS sequence"/>
</dbReference>
<evidence type="ECO:0000259" key="11">
    <source>
        <dbReference type="PROSITE" id="PS50885"/>
    </source>
</evidence>
<keyword evidence="9" id="KW-0902">Two-component regulatory system</keyword>
<dbReference type="CDD" id="cd00082">
    <property type="entry name" value="HisKA"/>
    <property type="match status" value="1"/>
</dbReference>
<organism evidence="12 13">
    <name type="scientific">Williamsia marianensis</name>
    <dbReference type="NCBI Taxonomy" id="85044"/>
    <lineage>
        <taxon>Bacteria</taxon>
        <taxon>Bacillati</taxon>
        <taxon>Actinomycetota</taxon>
        <taxon>Actinomycetes</taxon>
        <taxon>Mycobacteriales</taxon>
        <taxon>Nocardiaceae</taxon>
        <taxon>Williamsia</taxon>
    </lineage>
</organism>